<reference evidence="4" key="2">
    <citation type="submission" date="2022-01" db="EMBL/GenBank/DDBJ databases">
        <authorList>
            <person name="Yamashiro T."/>
            <person name="Shiraishi A."/>
            <person name="Satake H."/>
            <person name="Nakayama K."/>
        </authorList>
    </citation>
    <scope>NUCLEOTIDE SEQUENCE</scope>
</reference>
<evidence type="ECO:0000256" key="1">
    <source>
        <dbReference type="ARBA" id="ARBA00008431"/>
    </source>
</evidence>
<dbReference type="InterPro" id="IPR036351">
    <property type="entry name" value="Ribosomal_eL32_sf"/>
</dbReference>
<keyword evidence="3" id="KW-0687">Ribonucleoprotein</keyword>
<dbReference type="EMBL" id="BQNB010013715">
    <property type="protein sequence ID" value="GJT19407.1"/>
    <property type="molecule type" value="Genomic_DNA"/>
</dbReference>
<dbReference type="PANTHER" id="PTHR23413:SF1">
    <property type="entry name" value="RIBOSOMAL PROTEIN L32"/>
    <property type="match status" value="1"/>
</dbReference>
<comment type="caution">
    <text evidence="4">The sequence shown here is derived from an EMBL/GenBank/DDBJ whole genome shotgun (WGS) entry which is preliminary data.</text>
</comment>
<protein>
    <submittedName>
        <fullName evidence="4">60S ribosomal protein L32-1</fullName>
    </submittedName>
</protein>
<accession>A0ABQ5C051</accession>
<organism evidence="4 5">
    <name type="scientific">Tanacetum coccineum</name>
    <dbReference type="NCBI Taxonomy" id="301880"/>
    <lineage>
        <taxon>Eukaryota</taxon>
        <taxon>Viridiplantae</taxon>
        <taxon>Streptophyta</taxon>
        <taxon>Embryophyta</taxon>
        <taxon>Tracheophyta</taxon>
        <taxon>Spermatophyta</taxon>
        <taxon>Magnoliopsida</taxon>
        <taxon>eudicotyledons</taxon>
        <taxon>Gunneridae</taxon>
        <taxon>Pentapetalae</taxon>
        <taxon>asterids</taxon>
        <taxon>campanulids</taxon>
        <taxon>Asterales</taxon>
        <taxon>Asteraceae</taxon>
        <taxon>Asteroideae</taxon>
        <taxon>Anthemideae</taxon>
        <taxon>Anthemidinae</taxon>
        <taxon>Tanacetum</taxon>
    </lineage>
</organism>
<evidence type="ECO:0000256" key="3">
    <source>
        <dbReference type="ARBA" id="ARBA00023274"/>
    </source>
</evidence>
<keyword evidence="2 4" id="KW-0689">Ribosomal protein</keyword>
<name>A0ABQ5C051_9ASTR</name>
<dbReference type="SUPFAM" id="SSF52042">
    <property type="entry name" value="Ribosomal protein L32e"/>
    <property type="match status" value="1"/>
</dbReference>
<comment type="similarity">
    <text evidence="1">Belongs to the eukaryotic ribosomal protein eL32 family.</text>
</comment>
<dbReference type="PANTHER" id="PTHR23413">
    <property type="entry name" value="60S RIBOSOMAL PROTEIN L32 AND DNA-DIRECTED RNA POLYMERASE II, SUBUNIT N"/>
    <property type="match status" value="1"/>
</dbReference>
<sequence length="264" mass="29759">MRLLALWRGKLAATVDAFCAFDCLLIHALHIKKKLNAKAMAVCGTPQLSLKSADPVSWRGSHAWIVVATMAVGEIGPYLGGAAHYVVLLRIVEGWQCARIARLSNLHERITIRCVLTAVHALLLPLSLVIVEGASEYDSGRTETPLRQQFRSLLMIDAPSVRDLDQLAVVSHRRQYAIITDCAEIAHNVLTHKRKEIVERVAQLDIVVTNELARLRSQEDEHELLQLTLRWKLRSWPTWSATDMTPDKVVDYIKKETNQFFHCG</sequence>
<reference evidence="4" key="1">
    <citation type="journal article" date="2022" name="Int. J. Mol. Sci.">
        <title>Draft Genome of Tanacetum Coccineum: Genomic Comparison of Closely Related Tanacetum-Family Plants.</title>
        <authorList>
            <person name="Yamashiro T."/>
            <person name="Shiraishi A."/>
            <person name="Nakayama K."/>
            <person name="Satake H."/>
        </authorList>
    </citation>
    <scope>NUCLEOTIDE SEQUENCE</scope>
</reference>
<dbReference type="GO" id="GO:0005840">
    <property type="term" value="C:ribosome"/>
    <property type="evidence" value="ECO:0007669"/>
    <property type="project" value="UniProtKB-KW"/>
</dbReference>
<keyword evidence="5" id="KW-1185">Reference proteome</keyword>
<dbReference type="Pfam" id="PF01655">
    <property type="entry name" value="Ribosomal_L32e"/>
    <property type="match status" value="1"/>
</dbReference>
<dbReference type="Proteomes" id="UP001151760">
    <property type="component" value="Unassembled WGS sequence"/>
</dbReference>
<evidence type="ECO:0000313" key="5">
    <source>
        <dbReference type="Proteomes" id="UP001151760"/>
    </source>
</evidence>
<dbReference type="InterPro" id="IPR001515">
    <property type="entry name" value="Ribosomal_eL32"/>
</dbReference>
<evidence type="ECO:0000313" key="4">
    <source>
        <dbReference type="EMBL" id="GJT19407.1"/>
    </source>
</evidence>
<evidence type="ECO:0000256" key="2">
    <source>
        <dbReference type="ARBA" id="ARBA00022980"/>
    </source>
</evidence>
<proteinExistence type="inferred from homology"/>
<gene>
    <name evidence="4" type="ORF">Tco_0878113</name>
</gene>